<dbReference type="RefSeq" id="WP_183463339.1">
    <property type="nucleotide sequence ID" value="NZ_JACHWZ010000028.1"/>
</dbReference>
<evidence type="ECO:0000256" key="1">
    <source>
        <dbReference type="ARBA" id="ARBA00022553"/>
    </source>
</evidence>
<keyword evidence="5" id="KW-1185">Reference proteome</keyword>
<dbReference type="Gene3D" id="3.40.50.2300">
    <property type="match status" value="1"/>
</dbReference>
<dbReference type="PANTHER" id="PTHR45339">
    <property type="entry name" value="HYBRID SIGNAL TRANSDUCTION HISTIDINE KINASE J"/>
    <property type="match status" value="1"/>
</dbReference>
<feature type="domain" description="Response regulatory" evidence="3">
    <location>
        <begin position="2"/>
        <end position="116"/>
    </location>
</feature>
<gene>
    <name evidence="4" type="ORF">FHS09_004146</name>
</gene>
<protein>
    <submittedName>
        <fullName evidence="4">CheY-like chemotaxis protein</fullName>
    </submittedName>
</protein>
<reference evidence="4 5" key="1">
    <citation type="submission" date="2020-08" db="EMBL/GenBank/DDBJ databases">
        <title>Genomic Encyclopedia of Type Strains, Phase III (KMG-III): the genomes of soil and plant-associated and newly described type strains.</title>
        <authorList>
            <person name="Whitman W."/>
        </authorList>
    </citation>
    <scope>NUCLEOTIDE SEQUENCE [LARGE SCALE GENOMIC DNA]</scope>
    <source>
        <strain evidence="4 5">CECT 8799</strain>
    </source>
</reference>
<keyword evidence="1 2" id="KW-0597">Phosphoprotein</keyword>
<dbReference type="AlphaFoldDB" id="A0A7W4WFJ3"/>
<dbReference type="GO" id="GO:0000160">
    <property type="term" value="P:phosphorelay signal transduction system"/>
    <property type="evidence" value="ECO:0007669"/>
    <property type="project" value="InterPro"/>
</dbReference>
<evidence type="ECO:0000256" key="2">
    <source>
        <dbReference type="PROSITE-ProRule" id="PRU00169"/>
    </source>
</evidence>
<feature type="modified residue" description="4-aspartylphosphate" evidence="2">
    <location>
        <position position="53"/>
    </location>
</feature>
<dbReference type="Pfam" id="PF00072">
    <property type="entry name" value="Response_reg"/>
    <property type="match status" value="1"/>
</dbReference>
<dbReference type="Proteomes" id="UP000535937">
    <property type="component" value="Unassembled WGS sequence"/>
</dbReference>
<name>A0A7W4WFJ3_9GAMM</name>
<proteinExistence type="predicted"/>
<evidence type="ECO:0000313" key="4">
    <source>
        <dbReference type="EMBL" id="MBB3063288.1"/>
    </source>
</evidence>
<dbReference type="InterPro" id="IPR001789">
    <property type="entry name" value="Sig_transdc_resp-reg_receiver"/>
</dbReference>
<evidence type="ECO:0000313" key="5">
    <source>
        <dbReference type="Proteomes" id="UP000535937"/>
    </source>
</evidence>
<dbReference type="PROSITE" id="PS50110">
    <property type="entry name" value="RESPONSE_REGULATORY"/>
    <property type="match status" value="1"/>
</dbReference>
<sequence>MNILIAEDTPTIQVFNCTLLSSWGFNFDMASDGAEAIGYAYKNKGKYDLCLMDIEMPKMNGIEAARIIRRELPYFPIAAITADPSYRSECLAAGMDEFVQKPCTPNRLFATIRDLSIKPLLVKFGEEDISIVEAMPMNPKELQELRELKKQGLTKLKLLGLNHAFIVHRNIQNKISHDLIGEGKELSEFIDRSPSEPGRCQLYKANLHVTKDLLLPEELEEEMHRENEIAVRFNGATERYTPDD</sequence>
<dbReference type="SUPFAM" id="SSF52172">
    <property type="entry name" value="CheY-like"/>
    <property type="match status" value="1"/>
</dbReference>
<evidence type="ECO:0000259" key="3">
    <source>
        <dbReference type="PROSITE" id="PS50110"/>
    </source>
</evidence>
<dbReference type="CDD" id="cd17546">
    <property type="entry name" value="REC_hyHK_CKI1_RcsC-like"/>
    <property type="match status" value="1"/>
</dbReference>
<dbReference type="SMART" id="SM00448">
    <property type="entry name" value="REC"/>
    <property type="match status" value="1"/>
</dbReference>
<dbReference type="EMBL" id="JACHWZ010000028">
    <property type="protein sequence ID" value="MBB3063288.1"/>
    <property type="molecule type" value="Genomic_DNA"/>
</dbReference>
<dbReference type="PANTHER" id="PTHR45339:SF3">
    <property type="entry name" value="HISTIDINE KINASE"/>
    <property type="match status" value="1"/>
</dbReference>
<comment type="caution">
    <text evidence="4">The sequence shown here is derived from an EMBL/GenBank/DDBJ whole genome shotgun (WGS) entry which is preliminary data.</text>
</comment>
<organism evidence="4 5">
    <name type="scientific">Microbulbifer rhizosphaerae</name>
    <dbReference type="NCBI Taxonomy" id="1562603"/>
    <lineage>
        <taxon>Bacteria</taxon>
        <taxon>Pseudomonadati</taxon>
        <taxon>Pseudomonadota</taxon>
        <taxon>Gammaproteobacteria</taxon>
        <taxon>Cellvibrionales</taxon>
        <taxon>Microbulbiferaceae</taxon>
        <taxon>Microbulbifer</taxon>
    </lineage>
</organism>
<accession>A0A7W4WFJ3</accession>
<dbReference type="InterPro" id="IPR011006">
    <property type="entry name" value="CheY-like_superfamily"/>
</dbReference>